<evidence type="ECO:0000256" key="4">
    <source>
        <dbReference type="ARBA" id="ARBA00022553"/>
    </source>
</evidence>
<dbReference type="InterPro" id="IPR035965">
    <property type="entry name" value="PAS-like_dom_sf"/>
</dbReference>
<keyword evidence="3" id="KW-0600">Photoreceptor protein</keyword>
<keyword evidence="9 15" id="KW-0418">Kinase</keyword>
<dbReference type="EC" id="2.7.13.3" evidence="2"/>
<dbReference type="Pfam" id="PF07536">
    <property type="entry name" value="HWE_HK"/>
    <property type="match status" value="1"/>
</dbReference>
<protein>
    <recommendedName>
        <fullName evidence="2">histidine kinase</fullName>
        <ecNumber evidence="2">2.7.13.3</ecNumber>
    </recommendedName>
</protein>
<proteinExistence type="predicted"/>
<dbReference type="PANTHER" id="PTHR41523:SF7">
    <property type="entry name" value="HISTIDINE KINASE"/>
    <property type="match status" value="1"/>
</dbReference>
<evidence type="ECO:0000256" key="10">
    <source>
        <dbReference type="ARBA" id="ARBA00022840"/>
    </source>
</evidence>
<reference evidence="16" key="1">
    <citation type="journal article" date="2019" name="Int. J. Syst. Evol. Microbiol.">
        <title>The Global Catalogue of Microorganisms (GCM) 10K type strain sequencing project: providing services to taxonomists for standard genome sequencing and annotation.</title>
        <authorList>
            <consortium name="The Broad Institute Genomics Platform"/>
            <consortium name="The Broad Institute Genome Sequencing Center for Infectious Disease"/>
            <person name="Wu L."/>
            <person name="Ma J."/>
        </authorList>
    </citation>
    <scope>NUCLEOTIDE SEQUENCE [LARGE SCALE GENOMIC DNA]</scope>
    <source>
        <strain evidence="16">ICMP 19515</strain>
    </source>
</reference>
<dbReference type="PANTHER" id="PTHR41523">
    <property type="entry name" value="TWO-COMPONENT SYSTEM SENSOR PROTEIN"/>
    <property type="match status" value="1"/>
</dbReference>
<evidence type="ECO:0000256" key="6">
    <source>
        <dbReference type="ARBA" id="ARBA00022679"/>
    </source>
</evidence>
<dbReference type="InterPro" id="IPR013656">
    <property type="entry name" value="PAS_4"/>
</dbReference>
<keyword evidence="4" id="KW-0597">Phosphoprotein</keyword>
<dbReference type="InterPro" id="IPR036890">
    <property type="entry name" value="HATPase_C_sf"/>
</dbReference>
<dbReference type="GO" id="GO:0016301">
    <property type="term" value="F:kinase activity"/>
    <property type="evidence" value="ECO:0007669"/>
    <property type="project" value="UniProtKB-KW"/>
</dbReference>
<keyword evidence="5" id="KW-0716">Sensory transduction</keyword>
<evidence type="ECO:0000256" key="9">
    <source>
        <dbReference type="ARBA" id="ARBA00022777"/>
    </source>
</evidence>
<comment type="caution">
    <text evidence="15">The sequence shown here is derived from an EMBL/GenBank/DDBJ whole genome shotgun (WGS) entry which is preliminary data.</text>
</comment>
<keyword evidence="13" id="KW-0472">Membrane</keyword>
<comment type="catalytic activity">
    <reaction evidence="1">
        <text>ATP + protein L-histidine = ADP + protein N-phospho-L-histidine.</text>
        <dbReference type="EC" id="2.7.13.3"/>
    </reaction>
</comment>
<evidence type="ECO:0000256" key="13">
    <source>
        <dbReference type="SAM" id="Phobius"/>
    </source>
</evidence>
<evidence type="ECO:0000256" key="1">
    <source>
        <dbReference type="ARBA" id="ARBA00000085"/>
    </source>
</evidence>
<dbReference type="RefSeq" id="WP_378978053.1">
    <property type="nucleotide sequence ID" value="NZ_JBHRVD010000001.1"/>
</dbReference>
<dbReference type="Pfam" id="PF08448">
    <property type="entry name" value="PAS_4"/>
    <property type="match status" value="1"/>
</dbReference>
<accession>A0ABV7MI78</accession>
<feature type="domain" description="PAC" evidence="14">
    <location>
        <begin position="424"/>
        <end position="476"/>
    </location>
</feature>
<dbReference type="EMBL" id="JBHRVD010000001">
    <property type="protein sequence ID" value="MFC3321581.1"/>
    <property type="molecule type" value="Genomic_DNA"/>
</dbReference>
<gene>
    <name evidence="15" type="ORF">ACFOJ9_07305</name>
</gene>
<dbReference type="InterPro" id="IPR011102">
    <property type="entry name" value="Sig_transdc_His_kinase_HWE"/>
</dbReference>
<dbReference type="Proteomes" id="UP001595648">
    <property type="component" value="Unassembled WGS sequence"/>
</dbReference>
<keyword evidence="6" id="KW-0808">Transferase</keyword>
<keyword evidence="11" id="KW-0157">Chromophore</keyword>
<keyword evidence="13" id="KW-1133">Transmembrane helix</keyword>
<keyword evidence="10" id="KW-0067">ATP-binding</keyword>
<dbReference type="SUPFAM" id="SSF55785">
    <property type="entry name" value="PYP-like sensor domain (PAS domain)"/>
    <property type="match status" value="1"/>
</dbReference>
<evidence type="ECO:0000256" key="11">
    <source>
        <dbReference type="ARBA" id="ARBA00022991"/>
    </source>
</evidence>
<evidence type="ECO:0000256" key="8">
    <source>
        <dbReference type="ARBA" id="ARBA00022741"/>
    </source>
</evidence>
<dbReference type="Gene3D" id="3.30.565.10">
    <property type="entry name" value="Histidine kinase-like ATPase, C-terminal domain"/>
    <property type="match status" value="1"/>
</dbReference>
<dbReference type="SMART" id="SM00911">
    <property type="entry name" value="HWE_HK"/>
    <property type="match status" value="1"/>
</dbReference>
<evidence type="ECO:0000313" key="15">
    <source>
        <dbReference type="EMBL" id="MFC3321581.1"/>
    </source>
</evidence>
<organism evidence="15 16">
    <name type="scientific">Mesorhizobium cantuariense</name>
    <dbReference type="NCBI Taxonomy" id="1300275"/>
    <lineage>
        <taxon>Bacteria</taxon>
        <taxon>Pseudomonadati</taxon>
        <taxon>Pseudomonadota</taxon>
        <taxon>Alphaproteobacteria</taxon>
        <taxon>Hyphomicrobiales</taxon>
        <taxon>Phyllobacteriaceae</taxon>
        <taxon>Mesorhizobium</taxon>
    </lineage>
</organism>
<sequence length="676" mass="73480">MLRRSARAHLLGLIAAAVLPVWLFAAYLLVQYALQQQTRFEQDALRTARQVSLVVEAELVNLQTILDGLSKSATLANGDLKAFHDETSRLVQGTDQVLTLNDAGGNQLTNTDIAQGENLLLVEPATAEESEKLKSAGVLVSNVFADRGSGGYRVAVSRRVLGPKGEQWLLSISVPTTRIRDVMLPAVPEGWTVGIGDRGGNYITRSTQHEKVTGKPGLPEYVDKIVGSAGSFKSRNFEGATLLAGYYRSTYSGWFYAANVPLSDVQAPLWRSLAAICGIGLAALLLSLALAYVVGKRLTEATIDLAGRAEALGLGREVEPMSTSVAEFATVAKAMVDAERAIAKRTRELETVLETVPAAVWFTYDPQARQVIRNRFAAELMGLLTRKSFGTPDRVIDTVAVKDGHTVTREDRPLSRAMRGETIDNQEFAYTLPSGVQRHLLSSARPIRDPGGSIIGAVQISLDISERKRGEEQRQLLVNELNHRVKNTLAVVQSIANQTIRNASDLTEAGLNLSSRLVSLAKAHDILTRENWSGADLADLIMNSIKPHAALDRFQISGEDVWLPPNVALSFALALHELATNAIKYGALSNSTGTVSVAWNIVGDDRVRHLELEWREEGGPPVARVVRKGFGTQLLKRVFAYDSAGGVVLDFEKSGLRCIFHLNLSEAEAADDRLLP</sequence>
<evidence type="ECO:0000256" key="3">
    <source>
        <dbReference type="ARBA" id="ARBA00022543"/>
    </source>
</evidence>
<evidence type="ECO:0000256" key="12">
    <source>
        <dbReference type="ARBA" id="ARBA00023170"/>
    </source>
</evidence>
<evidence type="ECO:0000256" key="2">
    <source>
        <dbReference type="ARBA" id="ARBA00012438"/>
    </source>
</evidence>
<evidence type="ECO:0000313" key="16">
    <source>
        <dbReference type="Proteomes" id="UP001595648"/>
    </source>
</evidence>
<dbReference type="InterPro" id="IPR000700">
    <property type="entry name" value="PAS-assoc_C"/>
</dbReference>
<evidence type="ECO:0000256" key="7">
    <source>
        <dbReference type="ARBA" id="ARBA00022737"/>
    </source>
</evidence>
<dbReference type="InterPro" id="IPR001610">
    <property type="entry name" value="PAC"/>
</dbReference>
<keyword evidence="16" id="KW-1185">Reference proteome</keyword>
<keyword evidence="13" id="KW-0812">Transmembrane</keyword>
<evidence type="ECO:0000256" key="5">
    <source>
        <dbReference type="ARBA" id="ARBA00022606"/>
    </source>
</evidence>
<keyword evidence="12" id="KW-0675">Receptor</keyword>
<dbReference type="SMART" id="SM00086">
    <property type="entry name" value="PAC"/>
    <property type="match status" value="1"/>
</dbReference>
<name>A0ABV7MI78_9HYPH</name>
<keyword evidence="7" id="KW-0677">Repeat</keyword>
<keyword evidence="8" id="KW-0547">Nucleotide-binding</keyword>
<evidence type="ECO:0000259" key="14">
    <source>
        <dbReference type="PROSITE" id="PS50113"/>
    </source>
</evidence>
<dbReference type="PROSITE" id="PS50113">
    <property type="entry name" value="PAC"/>
    <property type="match status" value="1"/>
</dbReference>
<dbReference type="Gene3D" id="3.30.450.20">
    <property type="entry name" value="PAS domain"/>
    <property type="match status" value="1"/>
</dbReference>
<feature type="transmembrane region" description="Helical" evidence="13">
    <location>
        <begin position="269"/>
        <end position="294"/>
    </location>
</feature>